<evidence type="ECO:0000313" key="2">
    <source>
        <dbReference type="EMBL" id="MFD1045153.1"/>
    </source>
</evidence>
<dbReference type="Pfam" id="PF03235">
    <property type="entry name" value="GmrSD_N"/>
    <property type="match status" value="1"/>
</dbReference>
<feature type="domain" description="GmrSD restriction endonucleases N-terminal" evidence="1">
    <location>
        <begin position="36"/>
        <end position="133"/>
    </location>
</feature>
<dbReference type="Proteomes" id="UP001597045">
    <property type="component" value="Unassembled WGS sequence"/>
</dbReference>
<keyword evidence="3" id="KW-1185">Reference proteome</keyword>
<name>A0ABW3M3P9_9PSEU</name>
<evidence type="ECO:0000313" key="3">
    <source>
        <dbReference type="Proteomes" id="UP001597045"/>
    </source>
</evidence>
<protein>
    <submittedName>
        <fullName evidence="2">DUF262 domain-containing protein</fullName>
    </submittedName>
</protein>
<reference evidence="3" key="1">
    <citation type="journal article" date="2019" name="Int. J. Syst. Evol. Microbiol.">
        <title>The Global Catalogue of Microorganisms (GCM) 10K type strain sequencing project: providing services to taxonomists for standard genome sequencing and annotation.</title>
        <authorList>
            <consortium name="The Broad Institute Genomics Platform"/>
            <consortium name="The Broad Institute Genome Sequencing Center for Infectious Disease"/>
            <person name="Wu L."/>
            <person name="Ma J."/>
        </authorList>
    </citation>
    <scope>NUCLEOTIDE SEQUENCE [LARGE SCALE GENOMIC DNA]</scope>
    <source>
        <strain evidence="3">JCM 31486</strain>
    </source>
</reference>
<sequence>MGTRLKSSAKEQRTELDQQRRRVDFDTYDVTVDELIRRVEKGRIDVAPAYQRKFRWDLERQSALIESIFLGIPVPPLFMATNAEPGKSSNWEVVDGLQRVTTLVNFAGNQLARERISLTQDPLQLAELRKLVSFNGMVFDASSGLTQAGLDLHIKRSANACLEDLLSSCLKSLHSMMTSIP</sequence>
<gene>
    <name evidence="2" type="ORF">ACFQ1S_05880</name>
</gene>
<dbReference type="PANTHER" id="PTHR39639">
    <property type="entry name" value="CHROMOSOME 16, WHOLE GENOME SHOTGUN SEQUENCE"/>
    <property type="match status" value="1"/>
</dbReference>
<dbReference type="PANTHER" id="PTHR39639:SF1">
    <property type="entry name" value="DUF262 DOMAIN-CONTAINING PROTEIN"/>
    <property type="match status" value="1"/>
</dbReference>
<dbReference type="InterPro" id="IPR004919">
    <property type="entry name" value="GmrSD_N"/>
</dbReference>
<comment type="caution">
    <text evidence="2">The sequence shown here is derived from an EMBL/GenBank/DDBJ whole genome shotgun (WGS) entry which is preliminary data.</text>
</comment>
<evidence type="ECO:0000259" key="1">
    <source>
        <dbReference type="Pfam" id="PF03235"/>
    </source>
</evidence>
<organism evidence="2 3">
    <name type="scientific">Kibdelosporangium lantanae</name>
    <dbReference type="NCBI Taxonomy" id="1497396"/>
    <lineage>
        <taxon>Bacteria</taxon>
        <taxon>Bacillati</taxon>
        <taxon>Actinomycetota</taxon>
        <taxon>Actinomycetes</taxon>
        <taxon>Pseudonocardiales</taxon>
        <taxon>Pseudonocardiaceae</taxon>
        <taxon>Kibdelosporangium</taxon>
    </lineage>
</organism>
<proteinExistence type="predicted"/>
<dbReference type="EMBL" id="JBHTIS010000221">
    <property type="protein sequence ID" value="MFD1045153.1"/>
    <property type="molecule type" value="Genomic_DNA"/>
</dbReference>
<accession>A0ABW3M3P9</accession>